<dbReference type="NCBIfam" id="TIGR00229">
    <property type="entry name" value="sensory_box"/>
    <property type="match status" value="1"/>
</dbReference>
<dbReference type="SMART" id="SM00052">
    <property type="entry name" value="EAL"/>
    <property type="match status" value="1"/>
</dbReference>
<keyword evidence="7" id="KW-1185">Reference proteome</keyword>
<dbReference type="SMART" id="SM00086">
    <property type="entry name" value="PAC"/>
    <property type="match status" value="1"/>
</dbReference>
<sequence length="963" mass="105556">MPANLRRLGCQALAILALAMVVFSTALPALALEPVEVSRGDVAIDLTNHVDLYPNEGNQLQISTVPDANGIRRRIEVRSGNADHPGDWAVFSLANISDEQLERLIVAPHFRLPGSGMFWPDLGSSRIAAITPSEGFALNRVASDDADVFSITLNPGAVITFVAELDTAELPQLYLWQPEAYKDTENAFTLYHGVVLGIAGLLAVFLSILFVVKGTSVLPATAMLAWSVLLYVAIDFSFLNQLIPLSPGDLRIWRANADVAIAFSLVVFLFTYLNLARWHAQLGYATAAWGILLMALFGLALFDPSAAAGIARISFAATVLAGIGLMVYLSLRRYDRAILLMPAWALIVAWLFAAWMTVTGRVDNDIVQPALDGGLVLIVLLLGFTVIQHSFAGGAYQPGLFSDLERQALALLGTEATVWDWDVGRDRIVTEPDFAPKLGFAAGTLNGPARSWLQYLHPGDRDRFRSTLDLFLEWRRGRLKLEFRIRANDGHYHWMLIRARPVLSTDGEVIRCVGTITDQTDQKVSTQRLLQDAVVDNLTGLPNNTILIDRLSYLIALSKTMPHMRPTLIVADIDRFSDINETLGFAAGDNILIALTRRIQRLLKPEDTLTRLSGNSFAIVLQSQTEPDAVAEFADALVAAIDVPITFENREIALTASIGIASWHDTPGSAETFLEDARLAMLRAKRMGGNSVETYRPALRMLDDERKRVEADLGRAIDRKEMSVFYRPVMRLESQRVAGFACILNWKHPQRGEISTGEIFEISREAERSAELVLYTVRQALEDLSGWQQTLPKVRPFVSIELNCTEMLRTSTLIELESLVRQSENAPRQVVFSIPEDVVQKAPEQAKLALQYLRTIGAGVTLSGFGNGHGSLTLLKGFRFDATYVDNAVFKQNNETQTDVVRAFAELASRLGTAVGVTDVGSEVDAQALADAGCAYASGPLYGASVAAPTALRLLKEVAAKEA</sequence>
<organism evidence="6 7">
    <name type="scientific">Martelella lutilitoris</name>
    <dbReference type="NCBI Taxonomy" id="2583532"/>
    <lineage>
        <taxon>Bacteria</taxon>
        <taxon>Pseudomonadati</taxon>
        <taxon>Pseudomonadota</taxon>
        <taxon>Alphaproteobacteria</taxon>
        <taxon>Hyphomicrobiales</taxon>
        <taxon>Aurantimonadaceae</taxon>
        <taxon>Martelella</taxon>
    </lineage>
</organism>
<feature type="domain" description="EAL" evidence="4">
    <location>
        <begin position="706"/>
        <end position="959"/>
    </location>
</feature>
<keyword evidence="1" id="KW-1133">Transmembrane helix</keyword>
<evidence type="ECO:0000313" key="6">
    <source>
        <dbReference type="EMBL" id="TNB47868.1"/>
    </source>
</evidence>
<dbReference type="InterPro" id="IPR013655">
    <property type="entry name" value="PAS_fold_3"/>
</dbReference>
<feature type="transmembrane region" description="Helical" evidence="1">
    <location>
        <begin position="224"/>
        <end position="243"/>
    </location>
</feature>
<reference evidence="6 7" key="1">
    <citation type="submission" date="2019-06" db="EMBL/GenBank/DDBJ databases">
        <title>Martelella lutilitoris sp. nov., isolated from a tidal mudflat.</title>
        <authorList>
            <person name="Kim Y.-J."/>
        </authorList>
    </citation>
    <scope>NUCLEOTIDE SEQUENCE [LARGE SCALE GENOMIC DNA]</scope>
    <source>
        <strain evidence="6 7">GH2-6</strain>
    </source>
</reference>
<gene>
    <name evidence="6" type="ORF">FF124_09770</name>
</gene>
<feature type="signal peptide" evidence="2">
    <location>
        <begin position="1"/>
        <end position="31"/>
    </location>
</feature>
<dbReference type="SUPFAM" id="SSF141868">
    <property type="entry name" value="EAL domain-like"/>
    <property type="match status" value="1"/>
</dbReference>
<dbReference type="InterPro" id="IPR035965">
    <property type="entry name" value="PAS-like_dom_sf"/>
</dbReference>
<feature type="transmembrane region" description="Helical" evidence="1">
    <location>
        <begin position="338"/>
        <end position="358"/>
    </location>
</feature>
<proteinExistence type="predicted"/>
<dbReference type="PROSITE" id="PS50883">
    <property type="entry name" value="EAL"/>
    <property type="match status" value="1"/>
</dbReference>
<dbReference type="Pfam" id="PF00990">
    <property type="entry name" value="GGDEF"/>
    <property type="match status" value="1"/>
</dbReference>
<dbReference type="PANTHER" id="PTHR44757">
    <property type="entry name" value="DIGUANYLATE CYCLASE DGCP"/>
    <property type="match status" value="1"/>
</dbReference>
<evidence type="ECO:0000259" key="4">
    <source>
        <dbReference type="PROSITE" id="PS50883"/>
    </source>
</evidence>
<dbReference type="Gene3D" id="3.30.70.270">
    <property type="match status" value="1"/>
</dbReference>
<dbReference type="RefSeq" id="WP_138748313.1">
    <property type="nucleotide sequence ID" value="NZ_VCLB01000005.1"/>
</dbReference>
<evidence type="ECO:0000313" key="7">
    <source>
        <dbReference type="Proteomes" id="UP000307874"/>
    </source>
</evidence>
<dbReference type="InterPro" id="IPR000014">
    <property type="entry name" value="PAS"/>
</dbReference>
<dbReference type="SMART" id="SM00267">
    <property type="entry name" value="GGDEF"/>
    <property type="match status" value="1"/>
</dbReference>
<evidence type="ECO:0000256" key="1">
    <source>
        <dbReference type="SAM" id="Phobius"/>
    </source>
</evidence>
<dbReference type="InterPro" id="IPR001610">
    <property type="entry name" value="PAC"/>
</dbReference>
<dbReference type="InterPro" id="IPR052155">
    <property type="entry name" value="Biofilm_reg_signaling"/>
</dbReference>
<dbReference type="PANTHER" id="PTHR44757:SF2">
    <property type="entry name" value="BIOFILM ARCHITECTURE MAINTENANCE PROTEIN MBAA"/>
    <property type="match status" value="1"/>
</dbReference>
<dbReference type="SUPFAM" id="SSF55073">
    <property type="entry name" value="Nucleotide cyclase"/>
    <property type="match status" value="1"/>
</dbReference>
<dbReference type="Proteomes" id="UP000307874">
    <property type="component" value="Unassembled WGS sequence"/>
</dbReference>
<feature type="domain" description="GGDEF" evidence="5">
    <location>
        <begin position="564"/>
        <end position="697"/>
    </location>
</feature>
<evidence type="ECO:0000259" key="3">
    <source>
        <dbReference type="PROSITE" id="PS50113"/>
    </source>
</evidence>
<dbReference type="OrthoDB" id="9814202at2"/>
<dbReference type="CDD" id="cd01949">
    <property type="entry name" value="GGDEF"/>
    <property type="match status" value="1"/>
</dbReference>
<dbReference type="CDD" id="cd00130">
    <property type="entry name" value="PAS"/>
    <property type="match status" value="1"/>
</dbReference>
<dbReference type="PROSITE" id="PS50113">
    <property type="entry name" value="PAC"/>
    <property type="match status" value="1"/>
</dbReference>
<feature type="domain" description="PAC" evidence="3">
    <location>
        <begin position="479"/>
        <end position="531"/>
    </location>
</feature>
<dbReference type="SUPFAM" id="SSF55785">
    <property type="entry name" value="PYP-like sensor domain (PAS domain)"/>
    <property type="match status" value="1"/>
</dbReference>
<dbReference type="Gene3D" id="3.30.450.20">
    <property type="entry name" value="PAS domain"/>
    <property type="match status" value="1"/>
</dbReference>
<dbReference type="InterPro" id="IPR043128">
    <property type="entry name" value="Rev_trsase/Diguanyl_cyclase"/>
</dbReference>
<keyword evidence="1" id="KW-0472">Membrane</keyword>
<evidence type="ECO:0000256" key="2">
    <source>
        <dbReference type="SAM" id="SignalP"/>
    </source>
</evidence>
<comment type="caution">
    <text evidence="6">The sequence shown here is derived from an EMBL/GenBank/DDBJ whole genome shotgun (WGS) entry which is preliminary data.</text>
</comment>
<dbReference type="InterPro" id="IPR011623">
    <property type="entry name" value="7TMR_DISM_rcpt_extracell_dom1"/>
</dbReference>
<dbReference type="InterPro" id="IPR035919">
    <property type="entry name" value="EAL_sf"/>
</dbReference>
<dbReference type="InterPro" id="IPR029787">
    <property type="entry name" value="Nucleotide_cyclase"/>
</dbReference>
<keyword evidence="2" id="KW-0732">Signal</keyword>
<evidence type="ECO:0000259" key="5">
    <source>
        <dbReference type="PROSITE" id="PS50887"/>
    </source>
</evidence>
<dbReference type="Pfam" id="PF08447">
    <property type="entry name" value="PAS_3"/>
    <property type="match status" value="1"/>
</dbReference>
<dbReference type="NCBIfam" id="TIGR00254">
    <property type="entry name" value="GGDEF"/>
    <property type="match status" value="1"/>
</dbReference>
<dbReference type="AlphaFoldDB" id="A0A5C4JRA5"/>
<keyword evidence="1" id="KW-0812">Transmembrane</keyword>
<dbReference type="Gene3D" id="3.20.20.450">
    <property type="entry name" value="EAL domain"/>
    <property type="match status" value="1"/>
</dbReference>
<dbReference type="PROSITE" id="PS50887">
    <property type="entry name" value="GGDEF"/>
    <property type="match status" value="1"/>
</dbReference>
<feature type="chain" id="PRO_5022896488" evidence="2">
    <location>
        <begin position="32"/>
        <end position="963"/>
    </location>
</feature>
<dbReference type="InterPro" id="IPR001633">
    <property type="entry name" value="EAL_dom"/>
</dbReference>
<accession>A0A5C4JRA5</accession>
<dbReference type="Pfam" id="PF07695">
    <property type="entry name" value="7TMR-DISM_7TM"/>
    <property type="match status" value="1"/>
</dbReference>
<feature type="transmembrane region" description="Helical" evidence="1">
    <location>
        <begin position="282"/>
        <end position="302"/>
    </location>
</feature>
<dbReference type="InterPro" id="IPR000700">
    <property type="entry name" value="PAS-assoc_C"/>
</dbReference>
<name>A0A5C4JRA5_9HYPH</name>
<feature type="transmembrane region" description="Helical" evidence="1">
    <location>
        <begin position="255"/>
        <end position="275"/>
    </location>
</feature>
<dbReference type="EMBL" id="VCLB01000005">
    <property type="protein sequence ID" value="TNB47868.1"/>
    <property type="molecule type" value="Genomic_DNA"/>
</dbReference>
<feature type="transmembrane region" description="Helical" evidence="1">
    <location>
        <begin position="308"/>
        <end position="331"/>
    </location>
</feature>
<protein>
    <submittedName>
        <fullName evidence="6">EAL domain-containing protein</fullName>
    </submittedName>
</protein>
<dbReference type="InterPro" id="IPR000160">
    <property type="entry name" value="GGDEF_dom"/>
</dbReference>
<dbReference type="Pfam" id="PF00563">
    <property type="entry name" value="EAL"/>
    <property type="match status" value="1"/>
</dbReference>
<feature type="transmembrane region" description="Helical" evidence="1">
    <location>
        <begin position="190"/>
        <end position="212"/>
    </location>
</feature>